<dbReference type="InterPro" id="IPR032675">
    <property type="entry name" value="LRR_dom_sf"/>
</dbReference>
<evidence type="ECO:0000313" key="2">
    <source>
        <dbReference type="Proteomes" id="UP000807353"/>
    </source>
</evidence>
<evidence type="ECO:0008006" key="3">
    <source>
        <dbReference type="Google" id="ProtNLM"/>
    </source>
</evidence>
<organism evidence="1 2">
    <name type="scientific">Collybia nuda</name>
    <dbReference type="NCBI Taxonomy" id="64659"/>
    <lineage>
        <taxon>Eukaryota</taxon>
        <taxon>Fungi</taxon>
        <taxon>Dikarya</taxon>
        <taxon>Basidiomycota</taxon>
        <taxon>Agaricomycotina</taxon>
        <taxon>Agaricomycetes</taxon>
        <taxon>Agaricomycetidae</taxon>
        <taxon>Agaricales</taxon>
        <taxon>Tricholomatineae</taxon>
        <taxon>Clitocybaceae</taxon>
        <taxon>Collybia</taxon>
    </lineage>
</organism>
<proteinExistence type="predicted"/>
<dbReference type="Gene3D" id="3.80.10.10">
    <property type="entry name" value="Ribonuclease Inhibitor"/>
    <property type="match status" value="1"/>
</dbReference>
<gene>
    <name evidence="1" type="ORF">BDZ94DRAFT_1318581</name>
</gene>
<dbReference type="OrthoDB" id="2915292at2759"/>
<sequence length="492" mass="56548">MELLKCQLPPELWMVICEFMEPDELVKYMGIHSVFYDWTMDLRYREVELKDLQPSRLLKLIEKLKTPDAAGRVRVLTIFPVALQSAIHDDPNGPQAKPFHPLLRAIVQLLRFKQERQRKKARNRLIKERYHDVKDAGQELTGVESVNLLWHATSGVPIHFDETLFTAIKPIFGSNLERLYLEIPLVALVKTHSYLTALDDLEELELDLSEDPMGSASKLDPNIAITSALLPFINRLSRSLRVLSLTIKNHAQLSPLFHGLGYFPRLERLMLNIPFDLHHINNPSDFNRLLVNHPNLRELYITHLSCCMSHQSPREDIGKRWVWSCFQGIAFTDLKTLSLGLTHAFHLRFMNAMTPLAQSLSSLILTEPVLHYADVENVLTFLTAPQLSSLTLFVDTLTPQLLALLAEQRPDLEYLDLKITQCSRAEGIQGPHDEPGFIYGLETYHKSHHQIYSAWKLRRLSIAMWIYTLGPREQPELMKAIAAKLPKLRYPV</sequence>
<dbReference type="EMBL" id="MU150236">
    <property type="protein sequence ID" value="KAF9467613.1"/>
    <property type="molecule type" value="Genomic_DNA"/>
</dbReference>
<reference evidence="1" key="1">
    <citation type="submission" date="2020-11" db="EMBL/GenBank/DDBJ databases">
        <authorList>
            <consortium name="DOE Joint Genome Institute"/>
            <person name="Ahrendt S."/>
            <person name="Riley R."/>
            <person name="Andreopoulos W."/>
            <person name="Labutti K."/>
            <person name="Pangilinan J."/>
            <person name="Ruiz-Duenas F.J."/>
            <person name="Barrasa J.M."/>
            <person name="Sanchez-Garcia M."/>
            <person name="Camarero S."/>
            <person name="Miyauchi S."/>
            <person name="Serrano A."/>
            <person name="Linde D."/>
            <person name="Babiker R."/>
            <person name="Drula E."/>
            <person name="Ayuso-Fernandez I."/>
            <person name="Pacheco R."/>
            <person name="Padilla G."/>
            <person name="Ferreira P."/>
            <person name="Barriuso J."/>
            <person name="Kellner H."/>
            <person name="Castanera R."/>
            <person name="Alfaro M."/>
            <person name="Ramirez L."/>
            <person name="Pisabarro A.G."/>
            <person name="Kuo A."/>
            <person name="Tritt A."/>
            <person name="Lipzen A."/>
            <person name="He G."/>
            <person name="Yan M."/>
            <person name="Ng V."/>
            <person name="Cullen D."/>
            <person name="Martin F."/>
            <person name="Rosso M.-N."/>
            <person name="Henrissat B."/>
            <person name="Hibbett D."/>
            <person name="Martinez A.T."/>
            <person name="Grigoriev I.V."/>
        </authorList>
    </citation>
    <scope>NUCLEOTIDE SEQUENCE</scope>
    <source>
        <strain evidence="1">CBS 247.69</strain>
    </source>
</reference>
<dbReference type="Proteomes" id="UP000807353">
    <property type="component" value="Unassembled WGS sequence"/>
</dbReference>
<evidence type="ECO:0000313" key="1">
    <source>
        <dbReference type="EMBL" id="KAF9467613.1"/>
    </source>
</evidence>
<accession>A0A9P5YCS6</accession>
<keyword evidence="2" id="KW-1185">Reference proteome</keyword>
<dbReference type="SUPFAM" id="SSF52047">
    <property type="entry name" value="RNI-like"/>
    <property type="match status" value="1"/>
</dbReference>
<protein>
    <recommendedName>
        <fullName evidence="3">F-box domain-containing protein</fullName>
    </recommendedName>
</protein>
<comment type="caution">
    <text evidence="1">The sequence shown here is derived from an EMBL/GenBank/DDBJ whole genome shotgun (WGS) entry which is preliminary data.</text>
</comment>
<name>A0A9P5YCS6_9AGAR</name>
<dbReference type="AlphaFoldDB" id="A0A9P5YCS6"/>